<organism evidence="1 2">
    <name type="scientific">Dreissena polymorpha</name>
    <name type="common">Zebra mussel</name>
    <name type="synonym">Mytilus polymorpha</name>
    <dbReference type="NCBI Taxonomy" id="45954"/>
    <lineage>
        <taxon>Eukaryota</taxon>
        <taxon>Metazoa</taxon>
        <taxon>Spiralia</taxon>
        <taxon>Lophotrochozoa</taxon>
        <taxon>Mollusca</taxon>
        <taxon>Bivalvia</taxon>
        <taxon>Autobranchia</taxon>
        <taxon>Heteroconchia</taxon>
        <taxon>Euheterodonta</taxon>
        <taxon>Imparidentia</taxon>
        <taxon>Neoheterodontei</taxon>
        <taxon>Myida</taxon>
        <taxon>Dreissenoidea</taxon>
        <taxon>Dreissenidae</taxon>
        <taxon>Dreissena</taxon>
    </lineage>
</organism>
<dbReference type="Proteomes" id="UP000828390">
    <property type="component" value="Unassembled WGS sequence"/>
</dbReference>
<gene>
    <name evidence="1" type="ORF">DPMN_053329</name>
</gene>
<proteinExistence type="predicted"/>
<evidence type="ECO:0000313" key="1">
    <source>
        <dbReference type="EMBL" id="KAH3727395.1"/>
    </source>
</evidence>
<sequence>MPRIMKLHRYIDHDSQMTPIDFQVTRIMKLHRFNDHDSQMTPIDIQVTRLKVNVTKFLQANSADPDDETPHHAAAGLKARAGSLLEVPNTLTETKALIVIYYVHVQE</sequence>
<dbReference type="EMBL" id="JAIWYP010000012">
    <property type="protein sequence ID" value="KAH3727395.1"/>
    <property type="molecule type" value="Genomic_DNA"/>
</dbReference>
<comment type="caution">
    <text evidence="1">The sequence shown here is derived from an EMBL/GenBank/DDBJ whole genome shotgun (WGS) entry which is preliminary data.</text>
</comment>
<dbReference type="AlphaFoldDB" id="A0A9D4CL59"/>
<protein>
    <submittedName>
        <fullName evidence="1">Uncharacterized protein</fullName>
    </submittedName>
</protein>
<keyword evidence="2" id="KW-1185">Reference proteome</keyword>
<name>A0A9D4CL59_DREPO</name>
<reference evidence="1" key="1">
    <citation type="journal article" date="2019" name="bioRxiv">
        <title>The Genome of the Zebra Mussel, Dreissena polymorpha: A Resource for Invasive Species Research.</title>
        <authorList>
            <person name="McCartney M.A."/>
            <person name="Auch B."/>
            <person name="Kono T."/>
            <person name="Mallez S."/>
            <person name="Zhang Y."/>
            <person name="Obille A."/>
            <person name="Becker A."/>
            <person name="Abrahante J.E."/>
            <person name="Garbe J."/>
            <person name="Badalamenti J.P."/>
            <person name="Herman A."/>
            <person name="Mangelson H."/>
            <person name="Liachko I."/>
            <person name="Sullivan S."/>
            <person name="Sone E.D."/>
            <person name="Koren S."/>
            <person name="Silverstein K.A.T."/>
            <person name="Beckman K.B."/>
            <person name="Gohl D.M."/>
        </authorList>
    </citation>
    <scope>NUCLEOTIDE SEQUENCE</scope>
    <source>
        <strain evidence="1">Duluth1</strain>
        <tissue evidence="1">Whole animal</tissue>
    </source>
</reference>
<reference evidence="1" key="2">
    <citation type="submission" date="2020-11" db="EMBL/GenBank/DDBJ databases">
        <authorList>
            <person name="McCartney M.A."/>
            <person name="Auch B."/>
            <person name="Kono T."/>
            <person name="Mallez S."/>
            <person name="Becker A."/>
            <person name="Gohl D.M."/>
            <person name="Silverstein K.A.T."/>
            <person name="Koren S."/>
            <person name="Bechman K.B."/>
            <person name="Herman A."/>
            <person name="Abrahante J.E."/>
            <person name="Garbe J."/>
        </authorList>
    </citation>
    <scope>NUCLEOTIDE SEQUENCE</scope>
    <source>
        <strain evidence="1">Duluth1</strain>
        <tissue evidence="1">Whole animal</tissue>
    </source>
</reference>
<evidence type="ECO:0000313" key="2">
    <source>
        <dbReference type="Proteomes" id="UP000828390"/>
    </source>
</evidence>
<accession>A0A9D4CL59</accession>